<dbReference type="RefSeq" id="WP_179786524.1">
    <property type="nucleotide sequence ID" value="NZ_BAAARR010000022.1"/>
</dbReference>
<protein>
    <submittedName>
        <fullName evidence="3">Chromosome segregation ATPase</fullName>
    </submittedName>
</protein>
<keyword evidence="4" id="KW-1185">Reference proteome</keyword>
<sequence length="124" mass="12982">MKAATPTGKAAVCARALAVQNSVGVLTAQDYTKVRNSQQNIAQVQKNLQSLQAVAPPEWKEQIAALSRAVSQLGKAIENLQGQATTAKAWQALGSAAEGVGKSTDNLRQSLSSTCPDLREGLAH</sequence>
<feature type="compositionally biased region" description="Polar residues" evidence="2">
    <location>
        <begin position="103"/>
        <end position="115"/>
    </location>
</feature>
<dbReference type="Proteomes" id="UP000579605">
    <property type="component" value="Unassembled WGS sequence"/>
</dbReference>
<accession>A0A852Z6R4</accession>
<name>A0A852Z6R4_9ACTN</name>
<feature type="region of interest" description="Disordered" evidence="2">
    <location>
        <begin position="98"/>
        <end position="124"/>
    </location>
</feature>
<comment type="caution">
    <text evidence="3">The sequence shown here is derived from an EMBL/GenBank/DDBJ whole genome shotgun (WGS) entry which is preliminary data.</text>
</comment>
<evidence type="ECO:0000313" key="4">
    <source>
        <dbReference type="Proteomes" id="UP000579605"/>
    </source>
</evidence>
<evidence type="ECO:0000256" key="1">
    <source>
        <dbReference type="SAM" id="Coils"/>
    </source>
</evidence>
<organism evidence="3 4">
    <name type="scientific">Actinopolymorpha rutila</name>
    <dbReference type="NCBI Taxonomy" id="446787"/>
    <lineage>
        <taxon>Bacteria</taxon>
        <taxon>Bacillati</taxon>
        <taxon>Actinomycetota</taxon>
        <taxon>Actinomycetes</taxon>
        <taxon>Propionibacteriales</taxon>
        <taxon>Actinopolymorphaceae</taxon>
        <taxon>Actinopolymorpha</taxon>
    </lineage>
</organism>
<evidence type="ECO:0000313" key="3">
    <source>
        <dbReference type="EMBL" id="NYH88654.1"/>
    </source>
</evidence>
<gene>
    <name evidence="3" type="ORF">F4554_001292</name>
</gene>
<dbReference type="EMBL" id="JACBZH010000001">
    <property type="protein sequence ID" value="NYH88654.1"/>
    <property type="molecule type" value="Genomic_DNA"/>
</dbReference>
<proteinExistence type="predicted"/>
<reference evidence="3 4" key="1">
    <citation type="submission" date="2020-07" db="EMBL/GenBank/DDBJ databases">
        <title>Sequencing the genomes of 1000 actinobacteria strains.</title>
        <authorList>
            <person name="Klenk H.-P."/>
        </authorList>
    </citation>
    <scope>NUCLEOTIDE SEQUENCE [LARGE SCALE GENOMIC DNA]</scope>
    <source>
        <strain evidence="3 4">DSM 18448</strain>
    </source>
</reference>
<keyword evidence="1" id="KW-0175">Coiled coil</keyword>
<dbReference type="AlphaFoldDB" id="A0A852Z6R4"/>
<feature type="coiled-coil region" evidence="1">
    <location>
        <begin position="34"/>
        <end position="83"/>
    </location>
</feature>
<evidence type="ECO:0000256" key="2">
    <source>
        <dbReference type="SAM" id="MobiDB-lite"/>
    </source>
</evidence>